<evidence type="ECO:0000313" key="4">
    <source>
        <dbReference type="EMBL" id="TCS33484.1"/>
    </source>
</evidence>
<dbReference type="InterPro" id="IPR003646">
    <property type="entry name" value="SH3-like_bac-type"/>
</dbReference>
<proteinExistence type="predicted"/>
<sequence length="186" mass="19401">MKAYALALMLVACVVHAEPALTNRATDMLAQPLSDANKLGSLAENDRVEVLRRSGAWSEVKTGAGKTGWVRMMHLKPVNAAGSAGGGSSNPVSALANLMNSGRTSNTATVTTGVKGFQEEELRRAQANPEEFRKMQKYAASKDAGMSFARNNKLNAASVEYLQGQAATPSGNGNSNDSAIPGMTGG</sequence>
<protein>
    <submittedName>
        <fullName evidence="4">SH3 domain-containing protein</fullName>
    </submittedName>
</protein>
<keyword evidence="2" id="KW-0732">Signal</keyword>
<evidence type="ECO:0000259" key="3">
    <source>
        <dbReference type="Pfam" id="PF08239"/>
    </source>
</evidence>
<evidence type="ECO:0000256" key="2">
    <source>
        <dbReference type="SAM" id="SignalP"/>
    </source>
</evidence>
<dbReference type="EMBL" id="SLZQ01000016">
    <property type="protein sequence ID" value="TCS33484.1"/>
    <property type="molecule type" value="Genomic_DNA"/>
</dbReference>
<evidence type="ECO:0000313" key="5">
    <source>
        <dbReference type="Proteomes" id="UP000295382"/>
    </source>
</evidence>
<feature type="domain" description="SH3b" evidence="3">
    <location>
        <begin position="30"/>
        <end position="72"/>
    </location>
</feature>
<dbReference type="RefSeq" id="WP_132260139.1">
    <property type="nucleotide sequence ID" value="NZ_SLZQ01000016.1"/>
</dbReference>
<feature type="signal peptide" evidence="2">
    <location>
        <begin position="1"/>
        <end position="17"/>
    </location>
</feature>
<gene>
    <name evidence="4" type="ORF">EDC30_11615</name>
</gene>
<dbReference type="Proteomes" id="UP000295382">
    <property type="component" value="Unassembled WGS sequence"/>
</dbReference>
<evidence type="ECO:0000256" key="1">
    <source>
        <dbReference type="SAM" id="MobiDB-lite"/>
    </source>
</evidence>
<accession>A0A4R3HRA1</accession>
<dbReference type="Pfam" id="PF08239">
    <property type="entry name" value="SH3_3"/>
    <property type="match status" value="1"/>
</dbReference>
<organism evidence="4 5">
    <name type="scientific">Paucimonas lemoignei</name>
    <name type="common">Pseudomonas lemoignei</name>
    <dbReference type="NCBI Taxonomy" id="29443"/>
    <lineage>
        <taxon>Bacteria</taxon>
        <taxon>Pseudomonadati</taxon>
        <taxon>Pseudomonadota</taxon>
        <taxon>Betaproteobacteria</taxon>
        <taxon>Burkholderiales</taxon>
        <taxon>Burkholderiaceae</taxon>
        <taxon>Paucimonas</taxon>
    </lineage>
</organism>
<feature type="compositionally biased region" description="Polar residues" evidence="1">
    <location>
        <begin position="165"/>
        <end position="178"/>
    </location>
</feature>
<dbReference type="Gene3D" id="2.30.30.40">
    <property type="entry name" value="SH3 Domains"/>
    <property type="match status" value="1"/>
</dbReference>
<dbReference type="OrthoDB" id="8821343at2"/>
<name>A0A4R3HRA1_PAULE</name>
<reference evidence="4 5" key="1">
    <citation type="submission" date="2019-03" db="EMBL/GenBank/DDBJ databases">
        <title>Genomic Encyclopedia of Type Strains, Phase IV (KMG-IV): sequencing the most valuable type-strain genomes for metagenomic binning, comparative biology and taxonomic classification.</title>
        <authorList>
            <person name="Goeker M."/>
        </authorList>
    </citation>
    <scope>NUCLEOTIDE SEQUENCE [LARGE SCALE GENOMIC DNA]</scope>
    <source>
        <strain evidence="4 5">DSM 7445</strain>
    </source>
</reference>
<feature type="chain" id="PRO_5020246592" evidence="2">
    <location>
        <begin position="18"/>
        <end position="186"/>
    </location>
</feature>
<keyword evidence="5" id="KW-1185">Reference proteome</keyword>
<dbReference type="AlphaFoldDB" id="A0A4R3HRA1"/>
<feature type="region of interest" description="Disordered" evidence="1">
    <location>
        <begin position="165"/>
        <end position="186"/>
    </location>
</feature>
<comment type="caution">
    <text evidence="4">The sequence shown here is derived from an EMBL/GenBank/DDBJ whole genome shotgun (WGS) entry which is preliminary data.</text>
</comment>